<feature type="region of interest" description="Disordered" evidence="2">
    <location>
        <begin position="167"/>
        <end position="205"/>
    </location>
</feature>
<dbReference type="PANTHER" id="PTHR19879">
    <property type="entry name" value="TRANSCRIPTION INITIATION FACTOR TFIID"/>
    <property type="match status" value="1"/>
</dbReference>
<comment type="caution">
    <text evidence="3">The sequence shown here is derived from an EMBL/GenBank/DDBJ whole genome shotgun (WGS) entry which is preliminary data.</text>
</comment>
<proteinExistence type="predicted"/>
<dbReference type="PROSITE" id="PS50294">
    <property type="entry name" value="WD_REPEATS_REGION"/>
    <property type="match status" value="2"/>
</dbReference>
<reference evidence="3" key="1">
    <citation type="submission" date="2022-11" db="EMBL/GenBank/DDBJ databases">
        <title>Genome Resource of Sclerotinia nivalis Strain SnTB1, a Plant Pathogen Isolated from American Ginseng.</title>
        <authorList>
            <person name="Fan S."/>
        </authorList>
    </citation>
    <scope>NUCLEOTIDE SEQUENCE</scope>
    <source>
        <strain evidence="3">SnTB1</strain>
    </source>
</reference>
<dbReference type="PROSITE" id="PS50082">
    <property type="entry name" value="WD_REPEATS_2"/>
    <property type="match status" value="2"/>
</dbReference>
<evidence type="ECO:0000256" key="2">
    <source>
        <dbReference type="SAM" id="MobiDB-lite"/>
    </source>
</evidence>
<dbReference type="SMART" id="SM00320">
    <property type="entry name" value="WD40"/>
    <property type="match status" value="3"/>
</dbReference>
<dbReference type="Proteomes" id="UP001152300">
    <property type="component" value="Unassembled WGS sequence"/>
</dbReference>
<evidence type="ECO:0000313" key="4">
    <source>
        <dbReference type="Proteomes" id="UP001152300"/>
    </source>
</evidence>
<accession>A0A9X0DLR6</accession>
<dbReference type="InterPro" id="IPR015943">
    <property type="entry name" value="WD40/YVTN_repeat-like_dom_sf"/>
</dbReference>
<evidence type="ECO:0000313" key="3">
    <source>
        <dbReference type="EMBL" id="KAJ8065343.1"/>
    </source>
</evidence>
<dbReference type="AlphaFoldDB" id="A0A9X0DLR6"/>
<gene>
    <name evidence="3" type="ORF">OCU04_006031</name>
</gene>
<dbReference type="PANTHER" id="PTHR19879:SF9">
    <property type="entry name" value="TRANSCRIPTION INITIATION FACTOR TFIID SUBUNIT 5"/>
    <property type="match status" value="1"/>
</dbReference>
<evidence type="ECO:0000256" key="1">
    <source>
        <dbReference type="PROSITE-ProRule" id="PRU00221"/>
    </source>
</evidence>
<dbReference type="SUPFAM" id="SSF50978">
    <property type="entry name" value="WD40 repeat-like"/>
    <property type="match status" value="1"/>
</dbReference>
<keyword evidence="4" id="KW-1185">Reference proteome</keyword>
<protein>
    <submittedName>
        <fullName evidence="3">Uncharacterized protein</fullName>
    </submittedName>
</protein>
<dbReference type="Gene3D" id="2.130.10.10">
    <property type="entry name" value="YVTN repeat-like/Quinoprotein amine dehydrogenase"/>
    <property type="match status" value="1"/>
</dbReference>
<dbReference type="InterPro" id="IPR001680">
    <property type="entry name" value="WD40_rpt"/>
</dbReference>
<sequence length="310" mass="34812">MEKRSKIQDFADALQGLTEIRDVSSTTEEVREIKYLKELSSRIHLVLSATLKIDTDEEVRNFRDWLSSERVEGVLALLCYIDHVRFGIMKIHDGREESRKFHDGRSDKSVQDLYKASRELQEFSKVTEALCHLGSASSLLNCLQSVEKHYSIFHDVILSDFNSVEDQEERGERSQIGPPPSITDVDEESLPVHSDDASNFQTSSSPPAPVAFSAFSPNGKMIASGSWDNTIRLWDTTISELLQTFKDHSDSITSIIFSPNDKMITSSVKDNTIWLWDTITGKLFQTFKGYSGSVSSIAFSPNDKMVALGS</sequence>
<organism evidence="3 4">
    <name type="scientific">Sclerotinia nivalis</name>
    <dbReference type="NCBI Taxonomy" id="352851"/>
    <lineage>
        <taxon>Eukaryota</taxon>
        <taxon>Fungi</taxon>
        <taxon>Dikarya</taxon>
        <taxon>Ascomycota</taxon>
        <taxon>Pezizomycotina</taxon>
        <taxon>Leotiomycetes</taxon>
        <taxon>Helotiales</taxon>
        <taxon>Sclerotiniaceae</taxon>
        <taxon>Sclerotinia</taxon>
    </lineage>
</organism>
<dbReference type="Pfam" id="PF00400">
    <property type="entry name" value="WD40"/>
    <property type="match status" value="3"/>
</dbReference>
<dbReference type="OrthoDB" id="538223at2759"/>
<feature type="repeat" description="WD" evidence="1">
    <location>
        <begin position="214"/>
        <end position="244"/>
    </location>
</feature>
<keyword evidence="1" id="KW-0853">WD repeat</keyword>
<feature type="repeat" description="WD" evidence="1">
    <location>
        <begin position="245"/>
        <end position="286"/>
    </location>
</feature>
<name>A0A9X0DLR6_9HELO</name>
<dbReference type="InterPro" id="IPR036322">
    <property type="entry name" value="WD40_repeat_dom_sf"/>
</dbReference>
<dbReference type="EMBL" id="JAPEIS010000006">
    <property type="protein sequence ID" value="KAJ8065343.1"/>
    <property type="molecule type" value="Genomic_DNA"/>
</dbReference>